<proteinExistence type="predicted"/>
<sequence length="185" mass="20662">MHSRRPLPEDYHILCPCFSLPEAERAATDFELLEILQATFYAILLNEAVELGAVCGFMADGLKSSLMGPQKCLPLTLGQNFKLQKPREKPETRPPLPSSHSLIFIHLPSSPSSLITDILSTILHAPTTPNHLPHCSSSPSSLTSTKPHDYASKAKIEGRAEVKRGHKSSQRRIARFQFRLQRVMR</sequence>
<evidence type="ECO:0000313" key="1">
    <source>
        <dbReference type="EMBL" id="KAJ8446499.1"/>
    </source>
</evidence>
<dbReference type="Proteomes" id="UP001153076">
    <property type="component" value="Unassembled WGS sequence"/>
</dbReference>
<protein>
    <submittedName>
        <fullName evidence="1">Uncharacterized protein</fullName>
    </submittedName>
</protein>
<name>A0A9Q1KPE4_9CARY</name>
<reference evidence="1" key="1">
    <citation type="submission" date="2022-04" db="EMBL/GenBank/DDBJ databases">
        <title>Carnegiea gigantea Genome sequencing and assembly v2.</title>
        <authorList>
            <person name="Copetti D."/>
            <person name="Sanderson M.J."/>
            <person name="Burquez A."/>
            <person name="Wojciechowski M.F."/>
        </authorList>
    </citation>
    <scope>NUCLEOTIDE SEQUENCE</scope>
    <source>
        <strain evidence="1">SGP5-SGP5p</strain>
        <tissue evidence="1">Aerial part</tissue>
    </source>
</reference>
<accession>A0A9Q1KPE4</accession>
<evidence type="ECO:0000313" key="2">
    <source>
        <dbReference type="Proteomes" id="UP001153076"/>
    </source>
</evidence>
<dbReference type="EMBL" id="JAKOGI010000053">
    <property type="protein sequence ID" value="KAJ8446499.1"/>
    <property type="molecule type" value="Genomic_DNA"/>
</dbReference>
<keyword evidence="2" id="KW-1185">Reference proteome</keyword>
<dbReference type="AlphaFoldDB" id="A0A9Q1KPE4"/>
<gene>
    <name evidence="1" type="ORF">Cgig2_027461</name>
</gene>
<organism evidence="1 2">
    <name type="scientific">Carnegiea gigantea</name>
    <dbReference type="NCBI Taxonomy" id="171969"/>
    <lineage>
        <taxon>Eukaryota</taxon>
        <taxon>Viridiplantae</taxon>
        <taxon>Streptophyta</taxon>
        <taxon>Embryophyta</taxon>
        <taxon>Tracheophyta</taxon>
        <taxon>Spermatophyta</taxon>
        <taxon>Magnoliopsida</taxon>
        <taxon>eudicotyledons</taxon>
        <taxon>Gunneridae</taxon>
        <taxon>Pentapetalae</taxon>
        <taxon>Caryophyllales</taxon>
        <taxon>Cactineae</taxon>
        <taxon>Cactaceae</taxon>
        <taxon>Cactoideae</taxon>
        <taxon>Echinocereeae</taxon>
        <taxon>Carnegiea</taxon>
    </lineage>
</organism>
<comment type="caution">
    <text evidence="1">The sequence shown here is derived from an EMBL/GenBank/DDBJ whole genome shotgun (WGS) entry which is preliminary data.</text>
</comment>